<comment type="caution">
    <text evidence="1">The sequence shown here is derived from an EMBL/GenBank/DDBJ whole genome shotgun (WGS) entry which is preliminary data.</text>
</comment>
<dbReference type="EMBL" id="NIDE01000017">
    <property type="protein sequence ID" value="OWK35698.1"/>
    <property type="molecule type" value="Genomic_DNA"/>
</dbReference>
<gene>
    <name evidence="1" type="ORF">FRUB_08261</name>
</gene>
<evidence type="ECO:0000313" key="2">
    <source>
        <dbReference type="Proteomes" id="UP000214646"/>
    </source>
</evidence>
<reference evidence="2" key="1">
    <citation type="submission" date="2017-06" db="EMBL/GenBank/DDBJ databases">
        <title>Genome analysis of Fimbriiglobus ruber SP5, the first member of the order Planctomycetales with confirmed chitinolytic capability.</title>
        <authorList>
            <person name="Ravin N.V."/>
            <person name="Rakitin A.L."/>
            <person name="Ivanova A.A."/>
            <person name="Beletsky A.V."/>
            <person name="Kulichevskaya I.S."/>
            <person name="Mardanov A.V."/>
            <person name="Dedysh S.N."/>
        </authorList>
    </citation>
    <scope>NUCLEOTIDE SEQUENCE [LARGE SCALE GENOMIC DNA]</scope>
    <source>
        <strain evidence="2">SP5</strain>
    </source>
</reference>
<sequence length="118" mass="12446">MGDATKQAVFLTKSAIASNGKKTFAPVELPVPEWGGSVFVRKLAVDDVPAYNAAVKKVEGTDNHRIAILTQALVDEAGACHFGPESAEDRAVIAGLDLGGAERVVDKFLELNGLARKN</sequence>
<keyword evidence="2" id="KW-1185">Reference proteome</keyword>
<protein>
    <submittedName>
        <fullName evidence="1">Uncharacterized protein</fullName>
    </submittedName>
</protein>
<evidence type="ECO:0000313" key="1">
    <source>
        <dbReference type="EMBL" id="OWK35698.1"/>
    </source>
</evidence>
<dbReference type="AlphaFoldDB" id="A0A225DAY1"/>
<name>A0A225DAY1_9BACT</name>
<proteinExistence type="predicted"/>
<dbReference type="RefSeq" id="WP_088258853.1">
    <property type="nucleotide sequence ID" value="NZ_NIDE01000017.1"/>
</dbReference>
<accession>A0A225DAY1</accession>
<organism evidence="1 2">
    <name type="scientific">Fimbriiglobus ruber</name>
    <dbReference type="NCBI Taxonomy" id="1908690"/>
    <lineage>
        <taxon>Bacteria</taxon>
        <taxon>Pseudomonadati</taxon>
        <taxon>Planctomycetota</taxon>
        <taxon>Planctomycetia</taxon>
        <taxon>Gemmatales</taxon>
        <taxon>Gemmataceae</taxon>
        <taxon>Fimbriiglobus</taxon>
    </lineage>
</organism>
<dbReference type="Proteomes" id="UP000214646">
    <property type="component" value="Unassembled WGS sequence"/>
</dbReference>